<organism evidence="6 7">
    <name type="scientific">Stylosanthes scabra</name>
    <dbReference type="NCBI Taxonomy" id="79078"/>
    <lineage>
        <taxon>Eukaryota</taxon>
        <taxon>Viridiplantae</taxon>
        <taxon>Streptophyta</taxon>
        <taxon>Embryophyta</taxon>
        <taxon>Tracheophyta</taxon>
        <taxon>Spermatophyta</taxon>
        <taxon>Magnoliopsida</taxon>
        <taxon>eudicotyledons</taxon>
        <taxon>Gunneridae</taxon>
        <taxon>Pentapetalae</taxon>
        <taxon>rosids</taxon>
        <taxon>fabids</taxon>
        <taxon>Fabales</taxon>
        <taxon>Fabaceae</taxon>
        <taxon>Papilionoideae</taxon>
        <taxon>50 kb inversion clade</taxon>
        <taxon>dalbergioids sensu lato</taxon>
        <taxon>Dalbergieae</taxon>
        <taxon>Pterocarpus clade</taxon>
        <taxon>Stylosanthes</taxon>
    </lineage>
</organism>
<reference evidence="6 7" key="1">
    <citation type="journal article" date="2023" name="Plants (Basel)">
        <title>Bridging the Gap: Combining Genomics and Transcriptomics Approaches to Understand Stylosanthes scabra, an Orphan Legume from the Brazilian Caatinga.</title>
        <authorList>
            <person name="Ferreira-Neto J.R.C."/>
            <person name="da Silva M.D."/>
            <person name="Binneck E."/>
            <person name="de Melo N.F."/>
            <person name="da Silva R.H."/>
            <person name="de Melo A.L.T.M."/>
            <person name="Pandolfi V."/>
            <person name="Bustamante F.O."/>
            <person name="Brasileiro-Vidal A.C."/>
            <person name="Benko-Iseppon A.M."/>
        </authorList>
    </citation>
    <scope>NUCLEOTIDE SEQUENCE [LARGE SCALE GENOMIC DNA]</scope>
    <source>
        <tissue evidence="6">Leaves</tissue>
    </source>
</reference>
<protein>
    <recommendedName>
        <fullName evidence="8">WAT1-related protein</fullName>
    </recommendedName>
</protein>
<dbReference type="EMBL" id="JASCZI010151447">
    <property type="protein sequence ID" value="MED6172902.1"/>
    <property type="molecule type" value="Genomic_DNA"/>
</dbReference>
<comment type="caution">
    <text evidence="6">The sequence shown here is derived from an EMBL/GenBank/DDBJ whole genome shotgun (WGS) entry which is preliminary data.</text>
</comment>
<keyword evidence="1 4" id="KW-0812">Transmembrane</keyword>
<feature type="chain" id="PRO_5046473053" description="WAT1-related protein" evidence="5">
    <location>
        <begin position="23"/>
        <end position="189"/>
    </location>
</feature>
<evidence type="ECO:0000256" key="4">
    <source>
        <dbReference type="SAM" id="Phobius"/>
    </source>
</evidence>
<keyword evidence="3 4" id="KW-0472">Membrane</keyword>
<feature type="transmembrane region" description="Helical" evidence="4">
    <location>
        <begin position="137"/>
        <end position="156"/>
    </location>
</feature>
<keyword evidence="2 4" id="KW-1133">Transmembrane helix</keyword>
<keyword evidence="7" id="KW-1185">Reference proteome</keyword>
<gene>
    <name evidence="6" type="ORF">PIB30_054276</name>
</gene>
<evidence type="ECO:0000256" key="2">
    <source>
        <dbReference type="ARBA" id="ARBA00022989"/>
    </source>
</evidence>
<evidence type="ECO:0000313" key="7">
    <source>
        <dbReference type="Proteomes" id="UP001341840"/>
    </source>
</evidence>
<evidence type="ECO:0000313" key="6">
    <source>
        <dbReference type="EMBL" id="MED6172902.1"/>
    </source>
</evidence>
<evidence type="ECO:0008006" key="8">
    <source>
        <dbReference type="Google" id="ProtNLM"/>
    </source>
</evidence>
<feature type="signal peptide" evidence="5">
    <location>
        <begin position="1"/>
        <end position="22"/>
    </location>
</feature>
<keyword evidence="5" id="KW-0732">Signal</keyword>
<name>A0ABU6VIX4_9FABA</name>
<dbReference type="InterPro" id="IPR030184">
    <property type="entry name" value="WAT1-related"/>
</dbReference>
<evidence type="ECO:0000256" key="5">
    <source>
        <dbReference type="SAM" id="SignalP"/>
    </source>
</evidence>
<proteinExistence type="predicted"/>
<accession>A0ABU6VIX4</accession>
<evidence type="ECO:0000256" key="1">
    <source>
        <dbReference type="ARBA" id="ARBA00022692"/>
    </source>
</evidence>
<evidence type="ECO:0000256" key="3">
    <source>
        <dbReference type="ARBA" id="ARBA00023136"/>
    </source>
</evidence>
<dbReference type="Proteomes" id="UP001341840">
    <property type="component" value="Unassembled WGS sequence"/>
</dbReference>
<sequence>MENIMKGLKPAMMMLMVQISLALEEQTKADLESCFHVILLWPIWGKLIPKPVLRVVVIDISNICFSGLGSAAGKAKVLGTITGIGGTMLLTFLKGDCAGWGNDNCGSMVCKDERATLCFYFQSSNVSAGSLMLDENLYLGSVIGAVLIVMGLYMVLWGKRKEKKSSSSETMTAVDDRFEEIEVVVSVEK</sequence>
<dbReference type="PANTHER" id="PTHR31218">
    <property type="entry name" value="WAT1-RELATED PROTEIN"/>
    <property type="match status" value="1"/>
</dbReference>